<keyword evidence="3 6" id="KW-0812">Transmembrane</keyword>
<keyword evidence="2" id="KW-1003">Cell membrane</keyword>
<dbReference type="AlphaFoldDB" id="A0A5D0ND50"/>
<dbReference type="InterPro" id="IPR043428">
    <property type="entry name" value="LivM-like"/>
</dbReference>
<evidence type="ECO:0000256" key="6">
    <source>
        <dbReference type="SAM" id="Phobius"/>
    </source>
</evidence>
<evidence type="ECO:0000256" key="5">
    <source>
        <dbReference type="ARBA" id="ARBA00023136"/>
    </source>
</evidence>
<protein>
    <submittedName>
        <fullName evidence="7">Branched-chain amino acid ABC transporter permease</fullName>
    </submittedName>
</protein>
<feature type="transmembrane region" description="Helical" evidence="6">
    <location>
        <begin position="248"/>
        <end position="277"/>
    </location>
</feature>
<evidence type="ECO:0000256" key="2">
    <source>
        <dbReference type="ARBA" id="ARBA00022475"/>
    </source>
</evidence>
<feature type="transmembrane region" description="Helical" evidence="6">
    <location>
        <begin position="65"/>
        <end position="83"/>
    </location>
</feature>
<feature type="transmembrane region" description="Helical" evidence="6">
    <location>
        <begin position="12"/>
        <end position="31"/>
    </location>
</feature>
<evidence type="ECO:0000256" key="1">
    <source>
        <dbReference type="ARBA" id="ARBA00004651"/>
    </source>
</evidence>
<dbReference type="PANTHER" id="PTHR30482">
    <property type="entry name" value="HIGH-AFFINITY BRANCHED-CHAIN AMINO ACID TRANSPORT SYSTEM PERMEASE"/>
    <property type="match status" value="1"/>
</dbReference>
<evidence type="ECO:0000313" key="8">
    <source>
        <dbReference type="Proteomes" id="UP000323380"/>
    </source>
</evidence>
<keyword evidence="4 6" id="KW-1133">Transmembrane helix</keyword>
<evidence type="ECO:0000256" key="3">
    <source>
        <dbReference type="ARBA" id="ARBA00022692"/>
    </source>
</evidence>
<reference evidence="7 8" key="1">
    <citation type="submission" date="2019-08" db="EMBL/GenBank/DDBJ databases">
        <title>Actinomadura sp. nov. CYP1-5 isolated from mountain soil.</title>
        <authorList>
            <person name="Songsumanus A."/>
            <person name="Kuncharoen N."/>
            <person name="Kudo T."/>
            <person name="Yuki M."/>
            <person name="Igarashi Y."/>
            <person name="Tanasupawat S."/>
        </authorList>
    </citation>
    <scope>NUCLEOTIDE SEQUENCE [LARGE SCALE GENOMIC DNA]</scope>
    <source>
        <strain evidence="7 8">JCM 14158</strain>
    </source>
</reference>
<dbReference type="GO" id="GO:0005886">
    <property type="term" value="C:plasma membrane"/>
    <property type="evidence" value="ECO:0007669"/>
    <property type="project" value="UniProtKB-SubCell"/>
</dbReference>
<evidence type="ECO:0000313" key="7">
    <source>
        <dbReference type="EMBL" id="TYB42317.1"/>
    </source>
</evidence>
<dbReference type="InterPro" id="IPR001851">
    <property type="entry name" value="ABC_transp_permease"/>
</dbReference>
<gene>
    <name evidence="7" type="ORF">FXF69_31365</name>
</gene>
<comment type="caution">
    <text evidence="7">The sequence shown here is derived from an EMBL/GenBank/DDBJ whole genome shotgun (WGS) entry which is preliminary data.</text>
</comment>
<feature type="transmembrane region" description="Helical" evidence="6">
    <location>
        <begin position="37"/>
        <end position="58"/>
    </location>
</feature>
<accession>A0A5D0ND50</accession>
<name>A0A5D0ND50_9ACTN</name>
<feature type="transmembrane region" description="Helical" evidence="6">
    <location>
        <begin position="289"/>
        <end position="311"/>
    </location>
</feature>
<feature type="transmembrane region" description="Helical" evidence="6">
    <location>
        <begin position="163"/>
        <end position="185"/>
    </location>
</feature>
<dbReference type="Pfam" id="PF02653">
    <property type="entry name" value="BPD_transp_2"/>
    <property type="match status" value="1"/>
</dbReference>
<dbReference type="PANTHER" id="PTHR30482:SF10">
    <property type="entry name" value="HIGH-AFFINITY BRANCHED-CHAIN AMINO ACID TRANSPORT PROTEIN BRAE"/>
    <property type="match status" value="1"/>
</dbReference>
<dbReference type="EMBL" id="VSFG01000008">
    <property type="protein sequence ID" value="TYB42317.1"/>
    <property type="molecule type" value="Genomic_DNA"/>
</dbReference>
<sequence length="335" mass="34248">MTATRASTGARANTALGSGLICYLVVGYVIAAGGDGYLLTVASLAAVNVVLAVGFSIVYAQSGQFSFATAGLAAAGAFGYAWFAKHMPAEIAMVVAVAATTVLGLAIRLATIRLSRLYFAIASVAVGGLITIVLVNWESLSGGASGVGPVPAVTFGLVDGDELAGVFLVAWLLSAAGVAAGSLLYRSAWARDLLVVKDLRHIGQNDGLPIRRLELEAYAVHAAFTGLAGVMLASTGTFISIASFDISMALQVLIMVVLGGSGRVLGPVIGAAVVTPLPEILHGAGKWSGMVYGITLLIVLVALPDGVLGLWDRFRAWARARLVRPGTVRVEGGSP</sequence>
<dbReference type="STRING" id="1220554.GCA_001552135_01917"/>
<organism evidence="7 8">
    <name type="scientific">Actinomadura chibensis</name>
    <dbReference type="NCBI Taxonomy" id="392828"/>
    <lineage>
        <taxon>Bacteria</taxon>
        <taxon>Bacillati</taxon>
        <taxon>Actinomycetota</taxon>
        <taxon>Actinomycetes</taxon>
        <taxon>Streptosporangiales</taxon>
        <taxon>Thermomonosporaceae</taxon>
        <taxon>Actinomadura</taxon>
    </lineage>
</organism>
<dbReference type="RefSeq" id="WP_067888056.1">
    <property type="nucleotide sequence ID" value="NZ_VSFG01000008.1"/>
</dbReference>
<keyword evidence="8" id="KW-1185">Reference proteome</keyword>
<dbReference type="GO" id="GO:0015658">
    <property type="term" value="F:branched-chain amino acid transmembrane transporter activity"/>
    <property type="evidence" value="ECO:0007669"/>
    <property type="project" value="InterPro"/>
</dbReference>
<comment type="subcellular location">
    <subcellularLocation>
        <location evidence="1">Cell membrane</location>
        <topology evidence="1">Multi-pass membrane protein</topology>
    </subcellularLocation>
</comment>
<feature type="transmembrane region" description="Helical" evidence="6">
    <location>
        <begin position="89"/>
        <end position="110"/>
    </location>
</feature>
<evidence type="ECO:0000256" key="4">
    <source>
        <dbReference type="ARBA" id="ARBA00022989"/>
    </source>
</evidence>
<feature type="transmembrane region" description="Helical" evidence="6">
    <location>
        <begin position="117"/>
        <end position="137"/>
    </location>
</feature>
<dbReference type="Proteomes" id="UP000323380">
    <property type="component" value="Unassembled WGS sequence"/>
</dbReference>
<proteinExistence type="predicted"/>
<dbReference type="CDD" id="cd06581">
    <property type="entry name" value="TM_PBP1_LivM_like"/>
    <property type="match status" value="1"/>
</dbReference>
<keyword evidence="5 6" id="KW-0472">Membrane</keyword>